<dbReference type="GO" id="GO:0016740">
    <property type="term" value="F:transferase activity"/>
    <property type="evidence" value="ECO:0007669"/>
    <property type="project" value="UniProtKB-KW"/>
</dbReference>
<sequence length="54" mass="5944">MKICDFVGKNLSDAAINKVAEAATFRHMKKDPLANYDSSPSKVTDRPKGLFMGK</sequence>
<dbReference type="SUPFAM" id="SSF52540">
    <property type="entry name" value="P-loop containing nucleoside triphosphate hydrolases"/>
    <property type="match status" value="1"/>
</dbReference>
<dbReference type="Proteomes" id="UP001529510">
    <property type="component" value="Unassembled WGS sequence"/>
</dbReference>
<protein>
    <recommendedName>
        <fullName evidence="1">Sulfotransferase</fullName>
        <ecNumber evidence="1">2.8.2.-</ecNumber>
    </recommendedName>
</protein>
<feature type="region of interest" description="Disordered" evidence="2">
    <location>
        <begin position="32"/>
        <end position="54"/>
    </location>
</feature>
<dbReference type="EMBL" id="JAMKFB020000022">
    <property type="protein sequence ID" value="KAL0160466.1"/>
    <property type="molecule type" value="Genomic_DNA"/>
</dbReference>
<dbReference type="InterPro" id="IPR000863">
    <property type="entry name" value="Sulfotransferase_dom"/>
</dbReference>
<name>A0ABD0NGV4_CIRMR</name>
<dbReference type="Gene3D" id="3.40.50.300">
    <property type="entry name" value="P-loop containing nucleotide triphosphate hydrolases"/>
    <property type="match status" value="1"/>
</dbReference>
<accession>A0ABD0NGV4</accession>
<evidence type="ECO:0000259" key="3">
    <source>
        <dbReference type="Pfam" id="PF00685"/>
    </source>
</evidence>
<keyword evidence="5" id="KW-1185">Reference proteome</keyword>
<reference evidence="4 5" key="1">
    <citation type="submission" date="2024-05" db="EMBL/GenBank/DDBJ databases">
        <title>Genome sequencing and assembly of Indian major carp, Cirrhinus mrigala (Hamilton, 1822).</title>
        <authorList>
            <person name="Mohindra V."/>
            <person name="Chowdhury L.M."/>
            <person name="Lal K."/>
            <person name="Jena J.K."/>
        </authorList>
    </citation>
    <scope>NUCLEOTIDE SEQUENCE [LARGE SCALE GENOMIC DNA]</scope>
    <source>
        <strain evidence="4">CM1030</strain>
        <tissue evidence="4">Blood</tissue>
    </source>
</reference>
<organism evidence="4 5">
    <name type="scientific">Cirrhinus mrigala</name>
    <name type="common">Mrigala</name>
    <dbReference type="NCBI Taxonomy" id="683832"/>
    <lineage>
        <taxon>Eukaryota</taxon>
        <taxon>Metazoa</taxon>
        <taxon>Chordata</taxon>
        <taxon>Craniata</taxon>
        <taxon>Vertebrata</taxon>
        <taxon>Euteleostomi</taxon>
        <taxon>Actinopterygii</taxon>
        <taxon>Neopterygii</taxon>
        <taxon>Teleostei</taxon>
        <taxon>Ostariophysi</taxon>
        <taxon>Cypriniformes</taxon>
        <taxon>Cyprinidae</taxon>
        <taxon>Labeoninae</taxon>
        <taxon>Labeonini</taxon>
        <taxon>Cirrhinus</taxon>
    </lineage>
</organism>
<feature type="non-terminal residue" evidence="4">
    <location>
        <position position="1"/>
    </location>
</feature>
<comment type="similarity">
    <text evidence="1">Belongs to the sulfotransferase 1 family.</text>
</comment>
<dbReference type="InterPro" id="IPR027417">
    <property type="entry name" value="P-loop_NTPase"/>
</dbReference>
<evidence type="ECO:0000256" key="1">
    <source>
        <dbReference type="RuleBase" id="RU361155"/>
    </source>
</evidence>
<proteinExistence type="inferred from homology"/>
<keyword evidence="1" id="KW-0808">Transferase</keyword>
<gene>
    <name evidence="4" type="ORF">M9458_044191</name>
</gene>
<comment type="caution">
    <text evidence="4">The sequence shown here is derived from an EMBL/GenBank/DDBJ whole genome shotgun (WGS) entry which is preliminary data.</text>
</comment>
<dbReference type="Pfam" id="PF00685">
    <property type="entry name" value="Sulfotransfer_1"/>
    <property type="match status" value="1"/>
</dbReference>
<dbReference type="AlphaFoldDB" id="A0ABD0NGV4"/>
<feature type="non-terminal residue" evidence="4">
    <location>
        <position position="54"/>
    </location>
</feature>
<dbReference type="EC" id="2.8.2.-" evidence="1"/>
<feature type="domain" description="Sulfotransferase" evidence="3">
    <location>
        <begin position="2"/>
        <end position="52"/>
    </location>
</feature>
<evidence type="ECO:0000256" key="2">
    <source>
        <dbReference type="SAM" id="MobiDB-lite"/>
    </source>
</evidence>
<evidence type="ECO:0000313" key="5">
    <source>
        <dbReference type="Proteomes" id="UP001529510"/>
    </source>
</evidence>
<evidence type="ECO:0000313" key="4">
    <source>
        <dbReference type="EMBL" id="KAL0160466.1"/>
    </source>
</evidence>